<dbReference type="OrthoDB" id="195113at2"/>
<dbReference type="PANTHER" id="PTHR38011:SF11">
    <property type="entry name" value="2,5-DIAMINO-6-RIBOSYLAMINO-4(3H)-PYRIMIDINONE 5'-PHOSPHATE REDUCTASE"/>
    <property type="match status" value="1"/>
</dbReference>
<dbReference type="RefSeq" id="WP_146451132.1">
    <property type="nucleotide sequence ID" value="NZ_SJPS01000004.1"/>
</dbReference>
<dbReference type="EMBL" id="SJPS01000004">
    <property type="protein sequence ID" value="TWU25530.1"/>
    <property type="molecule type" value="Genomic_DNA"/>
</dbReference>
<sequence>MKRLRYNVAASLDGFIAGPDGEYDWIPMDSTVDFAALFDQFDVFVMGRRTHETLLAQGDANPTIGKRVVVASRTMSPTVEDPLLVVTDKIIETVTELKQESGKDIWLFGGGELFRCLLDAGFVDSVEVAVVPILLSQGVPLLPSGCRSPALKLVDSQVLPSGIVMLSYDVSSDRVGLI</sequence>
<protein>
    <recommendedName>
        <fullName evidence="1">Bacterial bifunctional deaminase-reductase C-terminal domain-containing protein</fullName>
    </recommendedName>
</protein>
<dbReference type="PANTHER" id="PTHR38011">
    <property type="entry name" value="DIHYDROFOLATE REDUCTASE FAMILY PROTEIN (AFU_ORTHOLOGUE AFUA_8G06820)"/>
    <property type="match status" value="1"/>
</dbReference>
<dbReference type="GO" id="GO:0008703">
    <property type="term" value="F:5-amino-6-(5-phosphoribosylamino)uracil reductase activity"/>
    <property type="evidence" value="ECO:0007669"/>
    <property type="project" value="InterPro"/>
</dbReference>
<accession>A0A5C6CLN8</accession>
<dbReference type="AlphaFoldDB" id="A0A5C6CLN8"/>
<proteinExistence type="predicted"/>
<name>A0A5C6CLN8_9BACT</name>
<gene>
    <name evidence="2" type="ORF">Pla144_27350</name>
</gene>
<dbReference type="InterPro" id="IPR002734">
    <property type="entry name" value="RibDG_C"/>
</dbReference>
<comment type="caution">
    <text evidence="2">The sequence shown here is derived from an EMBL/GenBank/DDBJ whole genome shotgun (WGS) entry which is preliminary data.</text>
</comment>
<reference evidence="2 3" key="1">
    <citation type="submission" date="2019-02" db="EMBL/GenBank/DDBJ databases">
        <title>Deep-cultivation of Planctomycetes and their phenomic and genomic characterization uncovers novel biology.</title>
        <authorList>
            <person name="Wiegand S."/>
            <person name="Jogler M."/>
            <person name="Boedeker C."/>
            <person name="Pinto D."/>
            <person name="Vollmers J."/>
            <person name="Rivas-Marin E."/>
            <person name="Kohn T."/>
            <person name="Peeters S.H."/>
            <person name="Heuer A."/>
            <person name="Rast P."/>
            <person name="Oberbeckmann S."/>
            <person name="Bunk B."/>
            <person name="Jeske O."/>
            <person name="Meyerdierks A."/>
            <person name="Storesund J.E."/>
            <person name="Kallscheuer N."/>
            <person name="Luecker S."/>
            <person name="Lage O.M."/>
            <person name="Pohl T."/>
            <person name="Merkel B.J."/>
            <person name="Hornburger P."/>
            <person name="Mueller R.-W."/>
            <person name="Bruemmer F."/>
            <person name="Labrenz M."/>
            <person name="Spormann A.M."/>
            <person name="Op Den Camp H."/>
            <person name="Overmann J."/>
            <person name="Amann R."/>
            <person name="Jetten M.S.M."/>
            <person name="Mascher T."/>
            <person name="Medema M.H."/>
            <person name="Devos D.P."/>
            <person name="Kaster A.-K."/>
            <person name="Ovreas L."/>
            <person name="Rohde M."/>
            <person name="Galperin M.Y."/>
            <person name="Jogler C."/>
        </authorList>
    </citation>
    <scope>NUCLEOTIDE SEQUENCE [LARGE SCALE GENOMIC DNA]</scope>
    <source>
        <strain evidence="2 3">Pla144</strain>
    </source>
</reference>
<dbReference type="Gene3D" id="3.40.430.10">
    <property type="entry name" value="Dihydrofolate Reductase, subunit A"/>
    <property type="match status" value="1"/>
</dbReference>
<evidence type="ECO:0000259" key="1">
    <source>
        <dbReference type="Pfam" id="PF01872"/>
    </source>
</evidence>
<evidence type="ECO:0000313" key="2">
    <source>
        <dbReference type="EMBL" id="TWU25530.1"/>
    </source>
</evidence>
<dbReference type="InterPro" id="IPR050765">
    <property type="entry name" value="Riboflavin_Biosynth_HTPR"/>
</dbReference>
<dbReference type="InterPro" id="IPR024072">
    <property type="entry name" value="DHFR-like_dom_sf"/>
</dbReference>
<feature type="domain" description="Bacterial bifunctional deaminase-reductase C-terminal" evidence="1">
    <location>
        <begin position="4"/>
        <end position="164"/>
    </location>
</feature>
<dbReference type="Pfam" id="PF01872">
    <property type="entry name" value="RibD_C"/>
    <property type="match status" value="1"/>
</dbReference>
<keyword evidence="3" id="KW-1185">Reference proteome</keyword>
<evidence type="ECO:0000313" key="3">
    <source>
        <dbReference type="Proteomes" id="UP000318437"/>
    </source>
</evidence>
<dbReference type="Proteomes" id="UP000318437">
    <property type="component" value="Unassembled WGS sequence"/>
</dbReference>
<dbReference type="SUPFAM" id="SSF53597">
    <property type="entry name" value="Dihydrofolate reductase-like"/>
    <property type="match status" value="1"/>
</dbReference>
<organism evidence="2 3">
    <name type="scientific">Bythopirellula polymerisocia</name>
    <dbReference type="NCBI Taxonomy" id="2528003"/>
    <lineage>
        <taxon>Bacteria</taxon>
        <taxon>Pseudomonadati</taxon>
        <taxon>Planctomycetota</taxon>
        <taxon>Planctomycetia</taxon>
        <taxon>Pirellulales</taxon>
        <taxon>Lacipirellulaceae</taxon>
        <taxon>Bythopirellula</taxon>
    </lineage>
</organism>
<dbReference type="GO" id="GO:0009231">
    <property type="term" value="P:riboflavin biosynthetic process"/>
    <property type="evidence" value="ECO:0007669"/>
    <property type="project" value="InterPro"/>
</dbReference>